<keyword evidence="12" id="KW-1185">Reference proteome</keyword>
<keyword evidence="7" id="KW-0472">Membrane</keyword>
<name>A0ABQ3AXR5_9GAMM</name>
<protein>
    <submittedName>
        <fullName evidence="11">Aerotaxis receptor Aer</fullName>
    </submittedName>
</protein>
<gene>
    <name evidence="11" type="primary">aer</name>
    <name evidence="11" type="ORF">GCM10011613_09070</name>
</gene>
<dbReference type="RefSeq" id="WP_189416357.1">
    <property type="nucleotide sequence ID" value="NZ_BMYZ01000001.1"/>
</dbReference>
<dbReference type="Pfam" id="PF08447">
    <property type="entry name" value="PAS_3"/>
    <property type="match status" value="1"/>
</dbReference>
<evidence type="ECO:0000259" key="10">
    <source>
        <dbReference type="PROSITE" id="PS50192"/>
    </source>
</evidence>
<dbReference type="EMBL" id="BMYZ01000001">
    <property type="protein sequence ID" value="GGY67162.1"/>
    <property type="molecule type" value="Genomic_DNA"/>
</dbReference>
<keyword evidence="11" id="KW-0675">Receptor</keyword>
<dbReference type="Proteomes" id="UP000619761">
    <property type="component" value="Unassembled WGS sequence"/>
</dbReference>
<feature type="domain" description="PAS" evidence="9">
    <location>
        <begin position="25"/>
        <end position="51"/>
    </location>
</feature>
<dbReference type="Gene3D" id="3.30.450.20">
    <property type="entry name" value="PAS domain"/>
    <property type="match status" value="1"/>
</dbReference>
<dbReference type="CDD" id="cd00130">
    <property type="entry name" value="PAS"/>
    <property type="match status" value="1"/>
</dbReference>
<evidence type="ECO:0000256" key="7">
    <source>
        <dbReference type="SAM" id="Phobius"/>
    </source>
</evidence>
<evidence type="ECO:0000313" key="11">
    <source>
        <dbReference type="EMBL" id="GGY67162.1"/>
    </source>
</evidence>
<evidence type="ECO:0000259" key="9">
    <source>
        <dbReference type="PROSITE" id="PS50112"/>
    </source>
</evidence>
<comment type="subcellular location">
    <subcellularLocation>
        <location evidence="1">Cell inner membrane</location>
        <topology evidence="1">Multi-pass membrane protein</topology>
    </subcellularLocation>
</comment>
<feature type="domain" description="T-SNARE coiled-coil homology" evidence="10">
    <location>
        <begin position="449"/>
        <end position="501"/>
    </location>
</feature>
<feature type="transmembrane region" description="Helical" evidence="7">
    <location>
        <begin position="150"/>
        <end position="170"/>
    </location>
</feature>
<dbReference type="PROSITE" id="PS50192">
    <property type="entry name" value="T_SNARE"/>
    <property type="match status" value="1"/>
</dbReference>
<keyword evidence="6" id="KW-0175">Coiled coil</keyword>
<dbReference type="Gene3D" id="1.10.287.950">
    <property type="entry name" value="Methyl-accepting chemotaxis protein"/>
    <property type="match status" value="1"/>
</dbReference>
<dbReference type="InterPro" id="IPR000727">
    <property type="entry name" value="T_SNARE_dom"/>
</dbReference>
<accession>A0ABQ3AXR5</accession>
<feature type="coiled-coil region" evidence="6">
    <location>
        <begin position="494"/>
        <end position="521"/>
    </location>
</feature>
<proteinExistence type="inferred from homology"/>
<dbReference type="PANTHER" id="PTHR32089">
    <property type="entry name" value="METHYL-ACCEPTING CHEMOTAXIS PROTEIN MCPB"/>
    <property type="match status" value="1"/>
</dbReference>
<dbReference type="PANTHER" id="PTHR32089:SF74">
    <property type="entry name" value="METHYL-ACCEPTING CHEMOTAXIS PROTEIN AER"/>
    <property type="match status" value="1"/>
</dbReference>
<evidence type="ECO:0000256" key="4">
    <source>
        <dbReference type="ARBA" id="ARBA00029447"/>
    </source>
</evidence>
<comment type="similarity">
    <text evidence="4">Belongs to the methyl-accepting chemotaxis (MCP) protein family.</text>
</comment>
<dbReference type="PRINTS" id="PR00260">
    <property type="entry name" value="CHEMTRNSDUCR"/>
</dbReference>
<dbReference type="InterPro" id="IPR004090">
    <property type="entry name" value="Chemotax_Me-accpt_rcpt"/>
</dbReference>
<keyword evidence="7" id="KW-1133">Transmembrane helix</keyword>
<dbReference type="SUPFAM" id="SSF55785">
    <property type="entry name" value="PYP-like sensor domain (PAS domain)"/>
    <property type="match status" value="1"/>
</dbReference>
<dbReference type="Pfam" id="PF00015">
    <property type="entry name" value="MCPsignal"/>
    <property type="match status" value="1"/>
</dbReference>
<comment type="caution">
    <text evidence="11">The sequence shown here is derived from an EMBL/GenBank/DDBJ whole genome shotgun (WGS) entry which is preliminary data.</text>
</comment>
<evidence type="ECO:0000256" key="1">
    <source>
        <dbReference type="ARBA" id="ARBA00004429"/>
    </source>
</evidence>
<keyword evidence="2" id="KW-1003">Cell membrane</keyword>
<dbReference type="NCBIfam" id="TIGR00229">
    <property type="entry name" value="sensory_box"/>
    <property type="match status" value="1"/>
</dbReference>
<sequence>MRNNGAVTGREVNIAHNEEIVSSSDLKGTILFCNDTFCKVSGYTRDELLGQPHNILRNPHMPAPVFAGFWQTLKADKPWMGIVKNRCKNGDHYWVDAYVTPVHDHGQAVGYESVRIRADQERIRRAELVYARIQQGQPIYPLWEKVWSQWGNALIVALISFVVMTLITFVASSPSLGFILGLALASVAIGFSAHQVHLSSLSHALDEAHKVINDPTAAYIYTGRCDIQGEILLAQIASKARLRTALGRFGESAYEMFLKSKAAHEQAQKTYKGIAAQQQETASVANAMQQMSIAVQEVALGATKTSSATSMAITEVEQGKQVISVANNAISNLSGTVADLGQVLGKLSEDSSKIASVVDVIRSIAEQTNLLALNAAIEAARAGEQGRGFAVVADEVRHLAQRTQESTGHIQEIIGNLGKATADASTNMDNCRALADRSVDEMGNVRNALSAIASSVNSIDLMSHQIATAAEEQSAMAREIEQNTNKISHISDQSQAQINEADRLNHEMAELSQKQKDLITRFN</sequence>
<dbReference type="InterPro" id="IPR000014">
    <property type="entry name" value="PAS"/>
</dbReference>
<dbReference type="SMART" id="SM00283">
    <property type="entry name" value="MA"/>
    <property type="match status" value="1"/>
</dbReference>
<dbReference type="PROSITE" id="PS50112">
    <property type="entry name" value="PAS"/>
    <property type="match status" value="1"/>
</dbReference>
<dbReference type="InterPro" id="IPR013655">
    <property type="entry name" value="PAS_fold_3"/>
</dbReference>
<evidence type="ECO:0000256" key="6">
    <source>
        <dbReference type="SAM" id="Coils"/>
    </source>
</evidence>
<reference evidence="12" key="1">
    <citation type="journal article" date="2019" name="Int. J. Syst. Evol. Microbiol.">
        <title>The Global Catalogue of Microorganisms (GCM) 10K type strain sequencing project: providing services to taxonomists for standard genome sequencing and annotation.</title>
        <authorList>
            <consortium name="The Broad Institute Genomics Platform"/>
            <consortium name="The Broad Institute Genome Sequencing Center for Infectious Disease"/>
            <person name="Wu L."/>
            <person name="Ma J."/>
        </authorList>
    </citation>
    <scope>NUCLEOTIDE SEQUENCE [LARGE SCALE GENOMIC DNA]</scope>
    <source>
        <strain evidence="12">KCTC 32239</strain>
    </source>
</reference>
<evidence type="ECO:0000256" key="5">
    <source>
        <dbReference type="PROSITE-ProRule" id="PRU00284"/>
    </source>
</evidence>
<evidence type="ECO:0000256" key="2">
    <source>
        <dbReference type="ARBA" id="ARBA00022519"/>
    </source>
</evidence>
<dbReference type="PROSITE" id="PS50111">
    <property type="entry name" value="CHEMOTAXIS_TRANSDUC_2"/>
    <property type="match status" value="1"/>
</dbReference>
<dbReference type="InterPro" id="IPR004089">
    <property type="entry name" value="MCPsignal_dom"/>
</dbReference>
<dbReference type="CDD" id="cd11386">
    <property type="entry name" value="MCP_signal"/>
    <property type="match status" value="1"/>
</dbReference>
<keyword evidence="3 5" id="KW-0807">Transducer</keyword>
<keyword evidence="2" id="KW-0997">Cell inner membrane</keyword>
<evidence type="ECO:0000313" key="12">
    <source>
        <dbReference type="Proteomes" id="UP000619761"/>
    </source>
</evidence>
<dbReference type="InterPro" id="IPR035965">
    <property type="entry name" value="PAS-like_dom_sf"/>
</dbReference>
<dbReference type="SUPFAM" id="SSF58104">
    <property type="entry name" value="Methyl-accepting chemotaxis protein (MCP) signaling domain"/>
    <property type="match status" value="1"/>
</dbReference>
<keyword evidence="7" id="KW-0812">Transmembrane</keyword>
<evidence type="ECO:0000259" key="8">
    <source>
        <dbReference type="PROSITE" id="PS50111"/>
    </source>
</evidence>
<evidence type="ECO:0000256" key="3">
    <source>
        <dbReference type="ARBA" id="ARBA00023224"/>
    </source>
</evidence>
<feature type="domain" description="Methyl-accepting transducer" evidence="8">
    <location>
        <begin position="252"/>
        <end position="488"/>
    </location>
</feature>
<organism evidence="11 12">
    <name type="scientific">Cellvibrio zantedeschiae</name>
    <dbReference type="NCBI Taxonomy" id="1237077"/>
    <lineage>
        <taxon>Bacteria</taxon>
        <taxon>Pseudomonadati</taxon>
        <taxon>Pseudomonadota</taxon>
        <taxon>Gammaproteobacteria</taxon>
        <taxon>Cellvibrionales</taxon>
        <taxon>Cellvibrionaceae</taxon>
        <taxon>Cellvibrio</taxon>
    </lineage>
</organism>